<dbReference type="GO" id="GO:0050660">
    <property type="term" value="F:flavin adenine dinucleotide binding"/>
    <property type="evidence" value="ECO:0007669"/>
    <property type="project" value="InterPro"/>
</dbReference>
<name>D7A2Q8_ANCN5</name>
<dbReference type="Pfam" id="PF00732">
    <property type="entry name" value="GMC_oxred_N"/>
    <property type="match status" value="1"/>
</dbReference>
<dbReference type="KEGG" id="sno:Snov_4328"/>
<keyword evidence="10" id="KW-1185">Reference proteome</keyword>
<evidence type="ECO:0000313" key="9">
    <source>
        <dbReference type="EMBL" id="ADH91588.1"/>
    </source>
</evidence>
<dbReference type="RefSeq" id="WP_013169088.1">
    <property type="nucleotide sequence ID" value="NC_014217.1"/>
</dbReference>
<feature type="domain" description="Glucose-methanol-choline oxidoreductase N-terminal" evidence="8">
    <location>
        <begin position="255"/>
        <end position="269"/>
    </location>
</feature>
<dbReference type="PROSITE" id="PS00624">
    <property type="entry name" value="GMC_OXRED_2"/>
    <property type="match status" value="1"/>
</dbReference>
<feature type="binding site" evidence="5">
    <location>
        <position position="85"/>
    </location>
    <ligand>
        <name>FAD</name>
        <dbReference type="ChEBI" id="CHEBI:57692"/>
    </ligand>
</feature>
<reference evidence="9 10" key="1">
    <citation type="journal article" date="2012" name="Stand. Genomic Sci.">
        <title>Complete genome sequence of the facultatively chemolithoautotrophic and methylotrophic alpha Proteobacterium Starkeya novella type strain (ATCC 8093(T)).</title>
        <authorList>
            <person name="Kappler U."/>
            <person name="Davenport K."/>
            <person name="Beatson S."/>
            <person name="Lucas S."/>
            <person name="Lapidus A."/>
            <person name="Copeland A."/>
            <person name="Berry K.W."/>
            <person name="Glavina Del Rio T."/>
            <person name="Hammon N."/>
            <person name="Dalin E."/>
            <person name="Tice H."/>
            <person name="Pitluck S."/>
            <person name="Richardson P."/>
            <person name="Bruce D."/>
            <person name="Goodwin L.A."/>
            <person name="Han C."/>
            <person name="Tapia R."/>
            <person name="Detter J.C."/>
            <person name="Chang Y.J."/>
            <person name="Jeffries C.D."/>
            <person name="Land M."/>
            <person name="Hauser L."/>
            <person name="Kyrpides N.C."/>
            <person name="Goker M."/>
            <person name="Ivanova N."/>
            <person name="Klenk H.P."/>
            <person name="Woyke T."/>
        </authorList>
    </citation>
    <scope>NUCLEOTIDE SEQUENCE [LARGE SCALE GENOMIC DNA]</scope>
    <source>
        <strain evidence="10">ATCC 8093 / DSM 506 / JCM 20403 / CCM 1077 / IAM 12100 / NBRC 12443 / NCIMB 10456</strain>
    </source>
</reference>
<dbReference type="PROSITE" id="PS51257">
    <property type="entry name" value="PROKAR_LIPOPROTEIN"/>
    <property type="match status" value="1"/>
</dbReference>
<dbReference type="Pfam" id="PF05199">
    <property type="entry name" value="GMC_oxred_C"/>
    <property type="match status" value="1"/>
</dbReference>
<evidence type="ECO:0000259" key="7">
    <source>
        <dbReference type="PROSITE" id="PS00623"/>
    </source>
</evidence>
<dbReference type="eggNOG" id="COG2303">
    <property type="taxonomic scope" value="Bacteria"/>
</dbReference>
<dbReference type="EMBL" id="CP002026">
    <property type="protein sequence ID" value="ADH91588.1"/>
    <property type="molecule type" value="Genomic_DNA"/>
</dbReference>
<evidence type="ECO:0000256" key="2">
    <source>
        <dbReference type="ARBA" id="ARBA00010790"/>
    </source>
</evidence>
<evidence type="ECO:0000256" key="6">
    <source>
        <dbReference type="RuleBase" id="RU003968"/>
    </source>
</evidence>
<dbReference type="InterPro" id="IPR007867">
    <property type="entry name" value="GMC_OxRtase_C"/>
</dbReference>
<evidence type="ECO:0000313" key="10">
    <source>
        <dbReference type="Proteomes" id="UP000006633"/>
    </source>
</evidence>
<dbReference type="AlphaFoldDB" id="D7A2Q8"/>
<dbReference type="InterPro" id="IPR012132">
    <property type="entry name" value="GMC_OxRdtase"/>
</dbReference>
<dbReference type="InterPro" id="IPR000172">
    <property type="entry name" value="GMC_OxRdtase_N"/>
</dbReference>
<feature type="domain" description="Glucose-methanol-choline oxidoreductase N-terminal" evidence="7">
    <location>
        <begin position="83"/>
        <end position="106"/>
    </location>
</feature>
<dbReference type="InterPro" id="IPR036188">
    <property type="entry name" value="FAD/NAD-bd_sf"/>
</dbReference>
<dbReference type="HOGENOM" id="CLU_002865_7_2_5"/>
<dbReference type="SUPFAM" id="SSF54373">
    <property type="entry name" value="FAD-linked reductases, C-terminal domain"/>
    <property type="match status" value="1"/>
</dbReference>
<protein>
    <submittedName>
        <fullName evidence="9">Glucose-methanol-choline oxidoreductase</fullName>
    </submittedName>
</protein>
<keyword evidence="4 5" id="KW-0274">FAD</keyword>
<dbReference type="GO" id="GO:0016614">
    <property type="term" value="F:oxidoreductase activity, acting on CH-OH group of donors"/>
    <property type="evidence" value="ECO:0007669"/>
    <property type="project" value="InterPro"/>
</dbReference>
<organism evidence="9 10">
    <name type="scientific">Ancylobacter novellus (strain ATCC 8093 / DSM 506 / JCM 20403 / CCM 1077 / IAM 12100 / NBRC 12443 / NCIMB 10456)</name>
    <name type="common">Starkeya novella</name>
    <dbReference type="NCBI Taxonomy" id="639283"/>
    <lineage>
        <taxon>Bacteria</taxon>
        <taxon>Pseudomonadati</taxon>
        <taxon>Pseudomonadota</taxon>
        <taxon>Alphaproteobacteria</taxon>
        <taxon>Hyphomicrobiales</taxon>
        <taxon>Xanthobacteraceae</taxon>
        <taxon>Ancylobacter</taxon>
    </lineage>
</organism>
<dbReference type="Proteomes" id="UP000006633">
    <property type="component" value="Chromosome"/>
</dbReference>
<evidence type="ECO:0000256" key="5">
    <source>
        <dbReference type="PIRSR" id="PIRSR000137-2"/>
    </source>
</evidence>
<sequence length="542" mass="59473">MEKETYDYIIVGAGSAGCVMADRLSEDGKHSVLVIEAGGKDRNIWIHIPLGYGRTFFNRNVNWMFETEPQPGMQGRRIAQPRGKVVGGSSSINGLLYVRGQKEDYDGWHDLGNEGWRYEDVLPLFRRSEDQQRGENAWHGVKGPLPVSSLREPHLIADAFIEAGVAAGIPRNDDFNGAEQEGIGHFQATARNGLRKSTARTFLARALRRGNVTLATEARVTRILFDGLHADAVVFRRDGRDITVRARCEIVVAAGAIQSPQILQLSGVGPGSLLKRHGIDVVKDLGGVGANLQDHLQARLLFETRGKITINDDLASFARQIKMGLDYALFRKGPLGWWAGLAGAFIRTRPDLTRPDVQFHLYPFSTDRKDRPELHPFSAFTLTVCQLRPYSRGEVTIQSSDPLAAPLINPRYLTDPRDGQTIAVGLRVARLVAQTQPLAKLIKCERDPGPDVQSDEDLLSFLKAKAMSVYHPVGTCMMGHGPDAVVDDKLRVHGVSGLRVADASIMPTLISGNTNAPSIMIGEKASDLLREAQSQNNLRAAS</sequence>
<proteinExistence type="inferred from homology"/>
<evidence type="ECO:0000256" key="1">
    <source>
        <dbReference type="ARBA" id="ARBA00001974"/>
    </source>
</evidence>
<dbReference type="STRING" id="639283.Snov_4328"/>
<comment type="similarity">
    <text evidence="2 6">Belongs to the GMC oxidoreductase family.</text>
</comment>
<dbReference type="SUPFAM" id="SSF51905">
    <property type="entry name" value="FAD/NAD(P)-binding domain"/>
    <property type="match status" value="1"/>
</dbReference>
<dbReference type="Gene3D" id="3.30.560.10">
    <property type="entry name" value="Glucose Oxidase, domain 3"/>
    <property type="match status" value="1"/>
</dbReference>
<evidence type="ECO:0000256" key="4">
    <source>
        <dbReference type="ARBA" id="ARBA00022827"/>
    </source>
</evidence>
<gene>
    <name evidence="9" type="ordered locus">Snov_4328</name>
</gene>
<dbReference type="Gene3D" id="3.50.50.60">
    <property type="entry name" value="FAD/NAD(P)-binding domain"/>
    <property type="match status" value="1"/>
</dbReference>
<dbReference type="OrthoDB" id="9785276at2"/>
<evidence type="ECO:0000259" key="8">
    <source>
        <dbReference type="PROSITE" id="PS00624"/>
    </source>
</evidence>
<dbReference type="PROSITE" id="PS00623">
    <property type="entry name" value="GMC_OXRED_1"/>
    <property type="match status" value="1"/>
</dbReference>
<feature type="binding site" evidence="5">
    <location>
        <position position="220"/>
    </location>
    <ligand>
        <name>FAD</name>
        <dbReference type="ChEBI" id="CHEBI:57692"/>
    </ligand>
</feature>
<dbReference type="PANTHER" id="PTHR11552:SF147">
    <property type="entry name" value="CHOLINE DEHYDROGENASE, MITOCHONDRIAL"/>
    <property type="match status" value="1"/>
</dbReference>
<evidence type="ECO:0000256" key="3">
    <source>
        <dbReference type="ARBA" id="ARBA00022630"/>
    </source>
</evidence>
<dbReference type="PIRSF" id="PIRSF000137">
    <property type="entry name" value="Alcohol_oxidase"/>
    <property type="match status" value="1"/>
</dbReference>
<comment type="cofactor">
    <cofactor evidence="1 5">
        <name>FAD</name>
        <dbReference type="ChEBI" id="CHEBI:57692"/>
    </cofactor>
</comment>
<keyword evidence="3 6" id="KW-0285">Flavoprotein</keyword>
<dbReference type="PANTHER" id="PTHR11552">
    <property type="entry name" value="GLUCOSE-METHANOL-CHOLINE GMC OXIDOREDUCTASE"/>
    <property type="match status" value="1"/>
</dbReference>
<accession>D7A2Q8</accession>